<evidence type="ECO:0000259" key="2">
    <source>
        <dbReference type="PROSITE" id="PS51670"/>
    </source>
</evidence>
<dbReference type="EMBL" id="JBGFUD010005272">
    <property type="protein sequence ID" value="MFH4980241.1"/>
    <property type="molecule type" value="Genomic_DNA"/>
</dbReference>
<dbReference type="InterPro" id="IPR003582">
    <property type="entry name" value="ShKT_dom"/>
</dbReference>
<name>A0ABD6EKF3_9BILA</name>
<dbReference type="Pfam" id="PF01549">
    <property type="entry name" value="ShK"/>
    <property type="match status" value="2"/>
</dbReference>
<dbReference type="AlphaFoldDB" id="A0ABD6EKF3"/>
<accession>A0ABD6EKF3</accession>
<keyword evidence="4" id="KW-1185">Reference proteome</keyword>
<sequence>MLFAIIFLQRVHGAIKTCEDYDVDCANWVQKAGGLCDPWLMRTCEISCGKCSPSRLEIDVEKEFFISQLSAFDSVPPACQNAHRKCETWAEEGECLRIPKIMHSLCCKSCLRVK</sequence>
<evidence type="ECO:0000256" key="1">
    <source>
        <dbReference type="PROSITE-ProRule" id="PRU01005"/>
    </source>
</evidence>
<protein>
    <recommendedName>
        <fullName evidence="2">ShKT domain-containing protein</fullName>
    </recommendedName>
</protein>
<reference evidence="3 4" key="1">
    <citation type="submission" date="2024-08" db="EMBL/GenBank/DDBJ databases">
        <title>Gnathostoma spinigerum genome.</title>
        <authorList>
            <person name="Gonzalez-Bertolin B."/>
            <person name="Monzon S."/>
            <person name="Zaballos A."/>
            <person name="Jimenez P."/>
            <person name="Dekumyoy P."/>
            <person name="Varona S."/>
            <person name="Cuesta I."/>
            <person name="Sumanam S."/>
            <person name="Adisakwattana P."/>
            <person name="Gasser R.B."/>
            <person name="Hernandez-Gonzalez A."/>
            <person name="Young N.D."/>
            <person name="Perteguer M.J."/>
        </authorList>
    </citation>
    <scope>NUCLEOTIDE SEQUENCE [LARGE SCALE GENOMIC DNA]</scope>
    <source>
        <strain evidence="3">AL3</strain>
        <tissue evidence="3">Liver</tissue>
    </source>
</reference>
<organism evidence="3 4">
    <name type="scientific">Gnathostoma spinigerum</name>
    <dbReference type="NCBI Taxonomy" id="75299"/>
    <lineage>
        <taxon>Eukaryota</taxon>
        <taxon>Metazoa</taxon>
        <taxon>Ecdysozoa</taxon>
        <taxon>Nematoda</taxon>
        <taxon>Chromadorea</taxon>
        <taxon>Rhabditida</taxon>
        <taxon>Spirurina</taxon>
        <taxon>Gnathostomatomorpha</taxon>
        <taxon>Gnathostomatoidea</taxon>
        <taxon>Gnathostomatidae</taxon>
        <taxon>Gnathostoma</taxon>
    </lineage>
</organism>
<feature type="domain" description="ShKT" evidence="2">
    <location>
        <begin position="18"/>
        <end position="51"/>
    </location>
</feature>
<comment type="caution">
    <text evidence="3">The sequence shown here is derived from an EMBL/GenBank/DDBJ whole genome shotgun (WGS) entry which is preliminary data.</text>
</comment>
<dbReference type="PROSITE" id="PS51670">
    <property type="entry name" value="SHKT"/>
    <property type="match status" value="1"/>
</dbReference>
<gene>
    <name evidence="3" type="ORF">AB6A40_006950</name>
</gene>
<dbReference type="Proteomes" id="UP001608902">
    <property type="component" value="Unassembled WGS sequence"/>
</dbReference>
<evidence type="ECO:0000313" key="4">
    <source>
        <dbReference type="Proteomes" id="UP001608902"/>
    </source>
</evidence>
<evidence type="ECO:0000313" key="3">
    <source>
        <dbReference type="EMBL" id="MFH4980241.1"/>
    </source>
</evidence>
<comment type="caution">
    <text evidence="1">Lacks conserved residue(s) required for the propagation of feature annotation.</text>
</comment>
<proteinExistence type="predicted"/>
<dbReference type="SMART" id="SM00254">
    <property type="entry name" value="ShKT"/>
    <property type="match status" value="2"/>
</dbReference>